<reference evidence="2" key="1">
    <citation type="journal article" date="2014" name="Front. Microbiol.">
        <title>High frequency of phylogenetically diverse reductive dehalogenase-homologous genes in deep subseafloor sedimentary metagenomes.</title>
        <authorList>
            <person name="Kawai M."/>
            <person name="Futagami T."/>
            <person name="Toyoda A."/>
            <person name="Takaki Y."/>
            <person name="Nishi S."/>
            <person name="Hori S."/>
            <person name="Arai W."/>
            <person name="Tsubouchi T."/>
            <person name="Morono Y."/>
            <person name="Uchiyama I."/>
            <person name="Ito T."/>
            <person name="Fujiyama A."/>
            <person name="Inagaki F."/>
            <person name="Takami H."/>
        </authorList>
    </citation>
    <scope>NUCLEOTIDE SEQUENCE</scope>
    <source>
        <strain evidence="2">Expedition CK06-06</strain>
    </source>
</reference>
<keyword evidence="1" id="KW-1133">Transmembrane helix</keyword>
<dbReference type="EMBL" id="BARW01009713">
    <property type="protein sequence ID" value="GAI83790.1"/>
    <property type="molecule type" value="Genomic_DNA"/>
</dbReference>
<feature type="transmembrane region" description="Helical" evidence="1">
    <location>
        <begin position="87"/>
        <end position="113"/>
    </location>
</feature>
<keyword evidence="1" id="KW-0812">Transmembrane</keyword>
<dbReference type="AlphaFoldDB" id="X1T8A2"/>
<name>X1T8A2_9ZZZZ</name>
<protein>
    <submittedName>
        <fullName evidence="2">Uncharacterized protein</fullName>
    </submittedName>
</protein>
<accession>X1T8A2</accession>
<gene>
    <name evidence="2" type="ORF">S12H4_19423</name>
</gene>
<comment type="caution">
    <text evidence="2">The sequence shown here is derived from an EMBL/GenBank/DDBJ whole genome shotgun (WGS) entry which is preliminary data.</text>
</comment>
<keyword evidence="1" id="KW-0472">Membrane</keyword>
<feature type="transmembrane region" description="Helical" evidence="1">
    <location>
        <begin position="119"/>
        <end position="136"/>
    </location>
</feature>
<sequence length="153" mass="16933">MQALVLGKRIEGDLIYIPNKMLSESTIGQIYEVHVRTQGLLGLGGASKENIANIIVKELPKRVPGLKLKWILIEDTLIKIQLEGSPFAWALFLTILPAILRLVGVAVVLIGIYLVWTRIPGWTLGLIVTGILLFYMTPKLGPTLLKPLKELVE</sequence>
<evidence type="ECO:0000313" key="2">
    <source>
        <dbReference type="EMBL" id="GAI83790.1"/>
    </source>
</evidence>
<evidence type="ECO:0000256" key="1">
    <source>
        <dbReference type="SAM" id="Phobius"/>
    </source>
</evidence>
<proteinExistence type="predicted"/>
<organism evidence="2">
    <name type="scientific">marine sediment metagenome</name>
    <dbReference type="NCBI Taxonomy" id="412755"/>
    <lineage>
        <taxon>unclassified sequences</taxon>
        <taxon>metagenomes</taxon>
        <taxon>ecological metagenomes</taxon>
    </lineage>
</organism>